<proteinExistence type="predicted"/>
<accession>A0ABW5H8P4</accession>
<evidence type="ECO:0000313" key="2">
    <source>
        <dbReference type="EMBL" id="MFD2469495.1"/>
    </source>
</evidence>
<feature type="region of interest" description="Disordered" evidence="1">
    <location>
        <begin position="143"/>
        <end position="163"/>
    </location>
</feature>
<protein>
    <recommendedName>
        <fullName evidence="4">Helix-turn-helix domain-containing protein</fullName>
    </recommendedName>
</protein>
<organism evidence="2 3">
    <name type="scientific">Amycolatopsis silviterrae</name>
    <dbReference type="NCBI Taxonomy" id="1656914"/>
    <lineage>
        <taxon>Bacteria</taxon>
        <taxon>Bacillati</taxon>
        <taxon>Actinomycetota</taxon>
        <taxon>Actinomycetes</taxon>
        <taxon>Pseudonocardiales</taxon>
        <taxon>Pseudonocardiaceae</taxon>
        <taxon>Amycolatopsis</taxon>
    </lineage>
</organism>
<dbReference type="Proteomes" id="UP001597483">
    <property type="component" value="Unassembled WGS sequence"/>
</dbReference>
<feature type="region of interest" description="Disordered" evidence="1">
    <location>
        <begin position="27"/>
        <end position="47"/>
    </location>
</feature>
<reference evidence="3" key="1">
    <citation type="journal article" date="2019" name="Int. J. Syst. Evol. Microbiol.">
        <title>The Global Catalogue of Microorganisms (GCM) 10K type strain sequencing project: providing services to taxonomists for standard genome sequencing and annotation.</title>
        <authorList>
            <consortium name="The Broad Institute Genomics Platform"/>
            <consortium name="The Broad Institute Genome Sequencing Center for Infectious Disease"/>
            <person name="Wu L."/>
            <person name="Ma J."/>
        </authorList>
    </citation>
    <scope>NUCLEOTIDE SEQUENCE [LARGE SCALE GENOMIC DNA]</scope>
    <source>
        <strain evidence="3">CGMCC 4.7641</strain>
    </source>
</reference>
<gene>
    <name evidence="2" type="ORF">ACFSVL_19080</name>
</gene>
<dbReference type="EMBL" id="JBHUKS010000013">
    <property type="protein sequence ID" value="MFD2469495.1"/>
    <property type="molecule type" value="Genomic_DNA"/>
</dbReference>
<sequence>MIPAGRTLITQEDIAALHGMSLRTAQRANPAPWERPGHPAPVNPAQGKTHRKLWDEAQAAAFARGEPVPELPALGNPRDLLDRPEAAQEAGMSTATWTRYESMERQRARAEGERPLVPPADAEFGGVLFWYRATVEAYRVSRADPERKRGGGRPAGSTESVPRTELAARVAELLNEQTDNGEPLSTPDIAQRLGINYRTALRHVTAAREQNPLAPDQDRTLD</sequence>
<evidence type="ECO:0008006" key="4">
    <source>
        <dbReference type="Google" id="ProtNLM"/>
    </source>
</evidence>
<name>A0ABW5H8P4_9PSEU</name>
<evidence type="ECO:0000256" key="1">
    <source>
        <dbReference type="SAM" id="MobiDB-lite"/>
    </source>
</evidence>
<comment type="caution">
    <text evidence="2">The sequence shown here is derived from an EMBL/GenBank/DDBJ whole genome shotgun (WGS) entry which is preliminary data.</text>
</comment>
<evidence type="ECO:0000313" key="3">
    <source>
        <dbReference type="Proteomes" id="UP001597483"/>
    </source>
</evidence>
<dbReference type="RefSeq" id="WP_378305938.1">
    <property type="nucleotide sequence ID" value="NZ_JBHUKS010000013.1"/>
</dbReference>
<keyword evidence="3" id="KW-1185">Reference proteome</keyword>